<reference evidence="3 4" key="1">
    <citation type="submission" date="2023-05" db="EMBL/GenBank/DDBJ databases">
        <title>A 100% complete, gapless, phased diploid assembly of the Scenedesmus obliquus UTEX 3031 genome.</title>
        <authorList>
            <person name="Biondi T.C."/>
            <person name="Hanschen E.R."/>
            <person name="Kwon T."/>
            <person name="Eng W."/>
            <person name="Kruse C.P.S."/>
            <person name="Koehler S.I."/>
            <person name="Kunde Y."/>
            <person name="Gleasner C.D."/>
            <person name="You Mak K.T."/>
            <person name="Polle J."/>
            <person name="Hovde B.T."/>
            <person name="Starkenburg S.R."/>
        </authorList>
    </citation>
    <scope>NUCLEOTIDE SEQUENCE [LARGE SCALE GENOMIC DNA]</scope>
    <source>
        <strain evidence="3 4">DOE0152z</strain>
    </source>
</reference>
<dbReference type="EMBL" id="CP126208">
    <property type="protein sequence ID" value="WIA09274.1"/>
    <property type="molecule type" value="Genomic_DNA"/>
</dbReference>
<gene>
    <name evidence="3" type="ORF">OEZ85_008682</name>
</gene>
<feature type="region of interest" description="Disordered" evidence="1">
    <location>
        <begin position="343"/>
        <end position="387"/>
    </location>
</feature>
<dbReference type="PANTHER" id="PTHR12873">
    <property type="entry name" value="T7-LIKE MITOCHONDRIAL DNA HELICASE"/>
    <property type="match status" value="1"/>
</dbReference>
<evidence type="ECO:0000313" key="3">
    <source>
        <dbReference type="EMBL" id="WIA09274.1"/>
    </source>
</evidence>
<keyword evidence="4" id="KW-1185">Reference proteome</keyword>
<dbReference type="InterPro" id="IPR027032">
    <property type="entry name" value="Twinkle-like"/>
</dbReference>
<proteinExistence type="predicted"/>
<feature type="compositionally biased region" description="Low complexity" evidence="1">
    <location>
        <begin position="363"/>
        <end position="387"/>
    </location>
</feature>
<sequence>MATVPHPETKQLVEVLALPYYRRGALVDMRCLLLQGGQLAGSWLALGARELYMPRGLQGTGWDVLLLAELQGLQGVAAAVEGAYVWPIAGLERFSDYAYDLLTYYQIPSMDEIALSTGWPSLDEYYKVAPGEVTLVTGVPNSGKSEWLDALAVNLALDHGWRFAVCSMEKRPRDHARQLLEKIARRPLLSAGYAGEVPRMSLQELDLAYKQLCDHFFVIASGEDSMPSMAWVLEKAKAAKIQFGISGLIIDPYNELDPTRSSGSAKEHEHVNELMGLLRRFARENGVHCWLVAHPRQMGNMWRGERPGLQDVSGGANFMNKTDNGIIVHRNWAKLKELQQRAAADKAVGSSSGKRRPALPHTSNGNSSDAAAAAGDGQAAVSEEQQQQALHNAEFEVQVIVEKVRNKTTGSRGQCVLVYDRATGRYHEPDEAPDRRGLLDDAPVYTDSPGSLEVVDLGAAGAGEQGQQVQSVYGAELWEGHKQQEEVGQEPAMAQAAESAEFASSS</sequence>
<name>A0ABY8TK33_TETOB</name>
<feature type="region of interest" description="Disordered" evidence="1">
    <location>
        <begin position="481"/>
        <end position="506"/>
    </location>
</feature>
<evidence type="ECO:0000313" key="4">
    <source>
        <dbReference type="Proteomes" id="UP001244341"/>
    </source>
</evidence>
<dbReference type="Gene3D" id="3.40.50.300">
    <property type="entry name" value="P-loop containing nucleotide triphosphate hydrolases"/>
    <property type="match status" value="1"/>
</dbReference>
<feature type="compositionally biased region" description="Low complexity" evidence="1">
    <location>
        <begin position="490"/>
        <end position="506"/>
    </location>
</feature>
<accession>A0ABY8TK33</accession>
<organism evidence="3 4">
    <name type="scientific">Tetradesmus obliquus</name>
    <name type="common">Green alga</name>
    <name type="synonym">Acutodesmus obliquus</name>
    <dbReference type="NCBI Taxonomy" id="3088"/>
    <lineage>
        <taxon>Eukaryota</taxon>
        <taxon>Viridiplantae</taxon>
        <taxon>Chlorophyta</taxon>
        <taxon>core chlorophytes</taxon>
        <taxon>Chlorophyceae</taxon>
        <taxon>CS clade</taxon>
        <taxon>Sphaeropleales</taxon>
        <taxon>Scenedesmaceae</taxon>
        <taxon>Tetradesmus</taxon>
    </lineage>
</organism>
<dbReference type="InterPro" id="IPR027417">
    <property type="entry name" value="P-loop_NTPase"/>
</dbReference>
<evidence type="ECO:0000256" key="1">
    <source>
        <dbReference type="SAM" id="MobiDB-lite"/>
    </source>
</evidence>
<dbReference type="SUPFAM" id="SSF52540">
    <property type="entry name" value="P-loop containing nucleoside triphosphate hydrolases"/>
    <property type="match status" value="1"/>
</dbReference>
<dbReference type="Pfam" id="PF03796">
    <property type="entry name" value="DnaB_C"/>
    <property type="match status" value="1"/>
</dbReference>
<feature type="domain" description="SF4 helicase" evidence="2">
    <location>
        <begin position="108"/>
        <end position="433"/>
    </location>
</feature>
<evidence type="ECO:0000259" key="2">
    <source>
        <dbReference type="PROSITE" id="PS51199"/>
    </source>
</evidence>
<dbReference type="PROSITE" id="PS51199">
    <property type="entry name" value="SF4_HELICASE"/>
    <property type="match status" value="1"/>
</dbReference>
<dbReference type="PANTHER" id="PTHR12873:SF0">
    <property type="entry name" value="TWINKLE MTDNA HELICASE"/>
    <property type="match status" value="1"/>
</dbReference>
<dbReference type="Proteomes" id="UP001244341">
    <property type="component" value="Chromosome 1b"/>
</dbReference>
<dbReference type="InterPro" id="IPR007694">
    <property type="entry name" value="DNA_helicase_DnaB-like_C"/>
</dbReference>
<protein>
    <recommendedName>
        <fullName evidence="2">SF4 helicase domain-containing protein</fullName>
    </recommendedName>
</protein>